<dbReference type="AlphaFoldDB" id="A0A239JUF3"/>
<dbReference type="SMART" id="SM00091">
    <property type="entry name" value="PAS"/>
    <property type="match status" value="2"/>
</dbReference>
<dbReference type="CDD" id="cd00077">
    <property type="entry name" value="HDc"/>
    <property type="match status" value="1"/>
</dbReference>
<dbReference type="SUPFAM" id="SSF109604">
    <property type="entry name" value="HD-domain/PDEase-like"/>
    <property type="match status" value="1"/>
</dbReference>
<feature type="domain" description="PAS" evidence="1">
    <location>
        <begin position="17"/>
        <end position="86"/>
    </location>
</feature>
<dbReference type="SMART" id="SM00471">
    <property type="entry name" value="HDc"/>
    <property type="match status" value="1"/>
</dbReference>
<dbReference type="PANTHER" id="PTHR43155">
    <property type="entry name" value="CYCLIC DI-GMP PHOSPHODIESTERASE PA4108-RELATED"/>
    <property type="match status" value="1"/>
</dbReference>
<evidence type="ECO:0000259" key="4">
    <source>
        <dbReference type="PROSITE" id="PS51832"/>
    </source>
</evidence>
<organism evidence="5 6">
    <name type="scientific">Anaerovirgula multivorans</name>
    <dbReference type="NCBI Taxonomy" id="312168"/>
    <lineage>
        <taxon>Bacteria</taxon>
        <taxon>Bacillati</taxon>
        <taxon>Bacillota</taxon>
        <taxon>Clostridia</taxon>
        <taxon>Peptostreptococcales</taxon>
        <taxon>Natronincolaceae</taxon>
        <taxon>Anaerovirgula</taxon>
    </lineage>
</organism>
<accession>A0A239JUF3</accession>
<dbReference type="SUPFAM" id="SSF55785">
    <property type="entry name" value="PYP-like sensor domain (PAS domain)"/>
    <property type="match status" value="2"/>
</dbReference>
<evidence type="ECO:0000259" key="3">
    <source>
        <dbReference type="PROSITE" id="PS50887"/>
    </source>
</evidence>
<dbReference type="PROSITE" id="PS50887">
    <property type="entry name" value="GGDEF"/>
    <property type="match status" value="1"/>
</dbReference>
<dbReference type="PANTHER" id="PTHR43155:SF2">
    <property type="entry name" value="CYCLIC DI-GMP PHOSPHODIESTERASE PA4108"/>
    <property type="match status" value="1"/>
</dbReference>
<dbReference type="InterPro" id="IPR000160">
    <property type="entry name" value="GGDEF_dom"/>
</dbReference>
<dbReference type="Proteomes" id="UP000198304">
    <property type="component" value="Unassembled WGS sequence"/>
</dbReference>
<dbReference type="InterPro" id="IPR029787">
    <property type="entry name" value="Nucleotide_cyclase"/>
</dbReference>
<proteinExistence type="predicted"/>
<dbReference type="PROSITE" id="PS50112">
    <property type="entry name" value="PAS"/>
    <property type="match status" value="2"/>
</dbReference>
<dbReference type="Gene3D" id="3.30.450.20">
    <property type="entry name" value="PAS domain"/>
    <property type="match status" value="2"/>
</dbReference>
<dbReference type="Pfam" id="PF13426">
    <property type="entry name" value="PAS_9"/>
    <property type="match status" value="2"/>
</dbReference>
<sequence>MSEEYRASVFNKSVALGDNPFELLFRHLPDAIIQFDAEERIVDVNSKFTELFGYTFDEIKGRRIDELFSKNQNISDSVIKSILQGESLFSETVVKDRENGKLIYILFRGIPIVIDNVITGGFGIYLDVTESRRKEEKVKQQQKILFSLFNDSPDAIVYLDRKGNVININNQFTKIFGYTLKECKGKNLDNLIANEKYINEARHISERAIENKIVDLETYRLSKDGKIIPVVVRGGSTIVDNEIIGFYGIYTDITERKKAEEKIRYLSFHDKLTGLYNRAYFEEELERIDKSRQLPISIIIGDVNGLKLINDIFGHHQGDILLQKIAFVLQKACRKEDSIARWGGDEFAILLPNTSEENVKEICQRITYMCSQEKSDPMSISISLGSATKKNANESFFKVIKWAEEKMYRNKFLKSNSTRNSIVASLQKSLFEKNYEGREHADRMKRLAIALGEKIGLSQEEITAVGILAILHDIGKIVISEKILNKPGPLTNDEWKEMKKHSEIGYRITRSSRELEHIAEYVLYHHERWDGKGYPKGLKGESIPKISRIIAIVDAYDVMSYGTNYKEAIGHEKALKEIENCAGTQFDPEIAKVFIDMNK</sequence>
<dbReference type="SMART" id="SM00267">
    <property type="entry name" value="GGDEF"/>
    <property type="match status" value="1"/>
</dbReference>
<dbReference type="CDD" id="cd01949">
    <property type="entry name" value="GGDEF"/>
    <property type="match status" value="1"/>
</dbReference>
<dbReference type="SUPFAM" id="SSF55073">
    <property type="entry name" value="Nucleotide cyclase"/>
    <property type="match status" value="1"/>
</dbReference>
<dbReference type="PROSITE" id="PS51832">
    <property type="entry name" value="HD_GYP"/>
    <property type="match status" value="1"/>
</dbReference>
<dbReference type="InterPro" id="IPR003607">
    <property type="entry name" value="HD/PDEase_dom"/>
</dbReference>
<keyword evidence="6" id="KW-1185">Reference proteome</keyword>
<dbReference type="InterPro" id="IPR000014">
    <property type="entry name" value="PAS"/>
</dbReference>
<dbReference type="Pfam" id="PF13487">
    <property type="entry name" value="HD_5"/>
    <property type="match status" value="1"/>
</dbReference>
<dbReference type="EMBL" id="FZOJ01000039">
    <property type="protein sequence ID" value="SNT09415.1"/>
    <property type="molecule type" value="Genomic_DNA"/>
</dbReference>
<evidence type="ECO:0000259" key="2">
    <source>
        <dbReference type="PROSITE" id="PS50113"/>
    </source>
</evidence>
<dbReference type="RefSeq" id="WP_089285129.1">
    <property type="nucleotide sequence ID" value="NZ_FZOJ01000039.1"/>
</dbReference>
<dbReference type="CDD" id="cd00130">
    <property type="entry name" value="PAS"/>
    <property type="match status" value="2"/>
</dbReference>
<dbReference type="InterPro" id="IPR000700">
    <property type="entry name" value="PAS-assoc_C"/>
</dbReference>
<dbReference type="InterPro" id="IPR037522">
    <property type="entry name" value="HD_GYP_dom"/>
</dbReference>
<evidence type="ECO:0000313" key="5">
    <source>
        <dbReference type="EMBL" id="SNT09415.1"/>
    </source>
</evidence>
<dbReference type="Gene3D" id="3.30.70.270">
    <property type="match status" value="1"/>
</dbReference>
<dbReference type="InterPro" id="IPR035965">
    <property type="entry name" value="PAS-like_dom_sf"/>
</dbReference>
<name>A0A239JUF3_9FIRM</name>
<dbReference type="Pfam" id="PF00990">
    <property type="entry name" value="GGDEF"/>
    <property type="match status" value="1"/>
</dbReference>
<evidence type="ECO:0000259" key="1">
    <source>
        <dbReference type="PROSITE" id="PS50112"/>
    </source>
</evidence>
<evidence type="ECO:0000313" key="6">
    <source>
        <dbReference type="Proteomes" id="UP000198304"/>
    </source>
</evidence>
<dbReference type="OrthoDB" id="9804747at2"/>
<dbReference type="InterPro" id="IPR043128">
    <property type="entry name" value="Rev_trsase/Diguanyl_cyclase"/>
</dbReference>
<protein>
    <submittedName>
        <fullName evidence="5">PAS domain S-box-containing protein/diguanylate cyclase (GGDEF) domain-containing protein</fullName>
    </submittedName>
</protein>
<feature type="domain" description="PAC" evidence="2">
    <location>
        <begin position="214"/>
        <end position="265"/>
    </location>
</feature>
<feature type="domain" description="HD-GYP" evidence="4">
    <location>
        <begin position="415"/>
        <end position="599"/>
    </location>
</feature>
<dbReference type="Gene3D" id="1.10.3210.10">
    <property type="entry name" value="Hypothetical protein af1432"/>
    <property type="match status" value="1"/>
</dbReference>
<dbReference type="NCBIfam" id="TIGR00229">
    <property type="entry name" value="sensory_box"/>
    <property type="match status" value="2"/>
</dbReference>
<dbReference type="PROSITE" id="PS50113">
    <property type="entry name" value="PAC"/>
    <property type="match status" value="1"/>
</dbReference>
<feature type="domain" description="GGDEF" evidence="3">
    <location>
        <begin position="294"/>
        <end position="427"/>
    </location>
</feature>
<gene>
    <name evidence="5" type="ORF">SAMN05446037_103918</name>
</gene>
<reference evidence="5 6" key="1">
    <citation type="submission" date="2017-06" db="EMBL/GenBank/DDBJ databases">
        <authorList>
            <person name="Kim H.J."/>
            <person name="Triplett B.A."/>
        </authorList>
    </citation>
    <scope>NUCLEOTIDE SEQUENCE [LARGE SCALE GENOMIC DNA]</scope>
    <source>
        <strain evidence="5 6">SCA</strain>
    </source>
</reference>
<feature type="domain" description="PAS" evidence="1">
    <location>
        <begin position="141"/>
        <end position="212"/>
    </location>
</feature>
<dbReference type="NCBIfam" id="TIGR00254">
    <property type="entry name" value="GGDEF"/>
    <property type="match status" value="1"/>
</dbReference>